<dbReference type="STRING" id="945553.A0A0D2NA16"/>
<reference evidence="2" key="1">
    <citation type="submission" date="2014-04" db="EMBL/GenBank/DDBJ databases">
        <title>Evolutionary Origins and Diversification of the Mycorrhizal Mutualists.</title>
        <authorList>
            <consortium name="DOE Joint Genome Institute"/>
            <consortium name="Mycorrhizal Genomics Consortium"/>
            <person name="Kohler A."/>
            <person name="Kuo A."/>
            <person name="Nagy L.G."/>
            <person name="Floudas D."/>
            <person name="Copeland A."/>
            <person name="Barry K.W."/>
            <person name="Cichocki N."/>
            <person name="Veneault-Fourrey C."/>
            <person name="LaButti K."/>
            <person name="Lindquist E.A."/>
            <person name="Lipzen A."/>
            <person name="Lundell T."/>
            <person name="Morin E."/>
            <person name="Murat C."/>
            <person name="Riley R."/>
            <person name="Ohm R."/>
            <person name="Sun H."/>
            <person name="Tunlid A."/>
            <person name="Henrissat B."/>
            <person name="Grigoriev I.V."/>
            <person name="Hibbett D.S."/>
            <person name="Martin F."/>
        </authorList>
    </citation>
    <scope>NUCLEOTIDE SEQUENCE [LARGE SCALE GENOMIC DNA]</scope>
    <source>
        <strain evidence="2">FD-334 SS-4</strain>
    </source>
</reference>
<protein>
    <submittedName>
        <fullName evidence="1">Uncharacterized protein</fullName>
    </submittedName>
</protein>
<dbReference type="OrthoDB" id="2497589at2759"/>
<accession>A0A0D2NA16</accession>
<sequence>MSRVHPLHQSTRLITTLRSFQPKFTPDEFKAKALPLHVMLTHTPPSILKEGLIEEDGTEEKSPPVAESATSDIGLVGSLTLIPSSFSTGSYGWKGSKRVTVELQAGEVGPDGTREKVQVMLSYVCSVHESVLIAQSIF</sequence>
<name>A0A0D2NA16_HYPSF</name>
<dbReference type="AlphaFoldDB" id="A0A0D2NA16"/>
<organism evidence="1 2">
    <name type="scientific">Hypholoma sublateritium (strain FD-334 SS-4)</name>
    <dbReference type="NCBI Taxonomy" id="945553"/>
    <lineage>
        <taxon>Eukaryota</taxon>
        <taxon>Fungi</taxon>
        <taxon>Dikarya</taxon>
        <taxon>Basidiomycota</taxon>
        <taxon>Agaricomycotina</taxon>
        <taxon>Agaricomycetes</taxon>
        <taxon>Agaricomycetidae</taxon>
        <taxon>Agaricales</taxon>
        <taxon>Agaricineae</taxon>
        <taxon>Strophariaceae</taxon>
        <taxon>Hypholoma</taxon>
    </lineage>
</organism>
<dbReference type="Proteomes" id="UP000054270">
    <property type="component" value="Unassembled WGS sequence"/>
</dbReference>
<proteinExistence type="predicted"/>
<keyword evidence="2" id="KW-1185">Reference proteome</keyword>
<evidence type="ECO:0000313" key="1">
    <source>
        <dbReference type="EMBL" id="KJA15969.1"/>
    </source>
</evidence>
<gene>
    <name evidence="1" type="ORF">HYPSUDRAFT_47930</name>
</gene>
<evidence type="ECO:0000313" key="2">
    <source>
        <dbReference type="Proteomes" id="UP000054270"/>
    </source>
</evidence>
<dbReference type="EMBL" id="KN817631">
    <property type="protein sequence ID" value="KJA15969.1"/>
    <property type="molecule type" value="Genomic_DNA"/>
</dbReference>